<dbReference type="EMBL" id="QBLH01000345">
    <property type="protein sequence ID" value="TGZ56319.1"/>
    <property type="molecule type" value="Genomic_DNA"/>
</dbReference>
<feature type="non-terminal residue" evidence="1">
    <location>
        <position position="53"/>
    </location>
</feature>
<comment type="caution">
    <text evidence="1">The sequence shown here is derived from an EMBL/GenBank/DDBJ whole genome shotgun (WGS) entry which is preliminary data.</text>
</comment>
<dbReference type="Proteomes" id="UP000310200">
    <property type="component" value="Unassembled WGS sequence"/>
</dbReference>
<accession>A0A4S2L6T4</accession>
<evidence type="ECO:0000313" key="1">
    <source>
        <dbReference type="EMBL" id="TGZ56319.1"/>
    </source>
</evidence>
<keyword evidence="2" id="KW-1185">Reference proteome</keyword>
<gene>
    <name evidence="1" type="ORF">DBV15_12108</name>
</gene>
<evidence type="ECO:0000313" key="2">
    <source>
        <dbReference type="Proteomes" id="UP000310200"/>
    </source>
</evidence>
<dbReference type="AlphaFoldDB" id="A0A4S2L6T4"/>
<name>A0A4S2L6T4_9HYME</name>
<protein>
    <submittedName>
        <fullName evidence="1">Uncharacterized protein</fullName>
    </submittedName>
</protein>
<sequence length="53" mass="5535">MAFGNSRIVGMYSVSTGTWLVGSICNGGFCCSTKSNFKGRSRGNIAIKTANIA</sequence>
<proteinExistence type="predicted"/>
<organism evidence="1 2">
    <name type="scientific">Temnothorax longispinosus</name>
    <dbReference type="NCBI Taxonomy" id="300112"/>
    <lineage>
        <taxon>Eukaryota</taxon>
        <taxon>Metazoa</taxon>
        <taxon>Ecdysozoa</taxon>
        <taxon>Arthropoda</taxon>
        <taxon>Hexapoda</taxon>
        <taxon>Insecta</taxon>
        <taxon>Pterygota</taxon>
        <taxon>Neoptera</taxon>
        <taxon>Endopterygota</taxon>
        <taxon>Hymenoptera</taxon>
        <taxon>Apocrita</taxon>
        <taxon>Aculeata</taxon>
        <taxon>Formicoidea</taxon>
        <taxon>Formicidae</taxon>
        <taxon>Myrmicinae</taxon>
        <taxon>Temnothorax</taxon>
    </lineage>
</organism>
<reference evidence="1 2" key="1">
    <citation type="journal article" date="2019" name="Philos. Trans. R. Soc. Lond., B, Biol. Sci.">
        <title>Ant behaviour and brain gene expression of defending hosts depend on the ecological success of the intruding social parasite.</title>
        <authorList>
            <person name="Kaur R."/>
            <person name="Stoldt M."/>
            <person name="Jongepier E."/>
            <person name="Feldmeyer B."/>
            <person name="Menzel F."/>
            <person name="Bornberg-Bauer E."/>
            <person name="Foitzik S."/>
        </authorList>
    </citation>
    <scope>NUCLEOTIDE SEQUENCE [LARGE SCALE GENOMIC DNA]</scope>
    <source>
        <tissue evidence="1">Whole body</tissue>
    </source>
</reference>